<comment type="caution">
    <text evidence="2">The sequence shown here is derived from an EMBL/GenBank/DDBJ whole genome shotgun (WGS) entry which is preliminary data.</text>
</comment>
<organism evidence="2">
    <name type="scientific">bioreactor metagenome</name>
    <dbReference type="NCBI Taxonomy" id="1076179"/>
    <lineage>
        <taxon>unclassified sequences</taxon>
        <taxon>metagenomes</taxon>
        <taxon>ecological metagenomes</taxon>
    </lineage>
</organism>
<protein>
    <recommendedName>
        <fullName evidence="3">Transmembrane protein</fullName>
    </recommendedName>
</protein>
<keyword evidence="1" id="KW-1133">Transmembrane helix</keyword>
<feature type="transmembrane region" description="Helical" evidence="1">
    <location>
        <begin position="77"/>
        <end position="100"/>
    </location>
</feature>
<feature type="transmembrane region" description="Helical" evidence="1">
    <location>
        <begin position="43"/>
        <end position="65"/>
    </location>
</feature>
<gene>
    <name evidence="2" type="ORF">SDC9_156612</name>
</gene>
<sequence>MKARNDLPLGLAALSDTTPTRVVPHSERHNDNVKPLKRRGLQGGTLLSCLLLLSFLGCLLFNAFPSALGCLVLKIQFLFLKILASSRLRVITLLGAVFLLRYLGPPSVQKSCCSLFSRFPFRLNFLWVRQKGQRAARTPPVLAVERTALHQKWPLFSFVIVVFLLFAGSCRSTLFRLGGIGDAAILRRKGHLKCR</sequence>
<evidence type="ECO:0008006" key="3">
    <source>
        <dbReference type="Google" id="ProtNLM"/>
    </source>
</evidence>
<keyword evidence="1" id="KW-0812">Transmembrane</keyword>
<dbReference type="EMBL" id="VSSQ01055425">
    <property type="protein sequence ID" value="MPN09323.1"/>
    <property type="molecule type" value="Genomic_DNA"/>
</dbReference>
<accession>A0A645FA34</accession>
<name>A0A645FA34_9ZZZZ</name>
<evidence type="ECO:0000256" key="1">
    <source>
        <dbReference type="SAM" id="Phobius"/>
    </source>
</evidence>
<reference evidence="2" key="1">
    <citation type="submission" date="2019-08" db="EMBL/GenBank/DDBJ databases">
        <authorList>
            <person name="Kucharzyk K."/>
            <person name="Murdoch R.W."/>
            <person name="Higgins S."/>
            <person name="Loffler F."/>
        </authorList>
    </citation>
    <scope>NUCLEOTIDE SEQUENCE</scope>
</reference>
<feature type="transmembrane region" description="Helical" evidence="1">
    <location>
        <begin position="153"/>
        <end position="170"/>
    </location>
</feature>
<evidence type="ECO:0000313" key="2">
    <source>
        <dbReference type="EMBL" id="MPN09323.1"/>
    </source>
</evidence>
<proteinExistence type="predicted"/>
<dbReference type="AlphaFoldDB" id="A0A645FA34"/>
<keyword evidence="1" id="KW-0472">Membrane</keyword>